<proteinExistence type="inferred from homology"/>
<keyword evidence="16" id="KW-1185">Reference proteome</keyword>
<sequence>MQIQDYQNLKQCDLKSLKNLAQEIRSFILESVHKQGGHVASNLGMVEITLGIAQVFDLDQDAVIFDTSHQSYTYKLLTRRSEDLPTIRTLGGLSGFTDPVESTYDKYYAGHAGTGLSLAYGEAMARKLKGVPGRVLVVVGDGALTNGISYEGLNNIGASGLPIVIILNDNEHSISKNVGAMAAYLAKLRSSGTYKSMKNFVTSTLRKAGAKNIEEALEKAKLALKEAFQLDTFFEKLGIVYLGPFDGNDLESVLIALEIAQSFDKPTVVHFLTRKGAGYEPAEKSPVAFHSAAPFNIRTGEMKPETSRTFTKAFGDFMAEIGKDTDVVALTAAMTDGTGLSQFAERYPDRFIDVGIAEEHVVLTASAMSSHSLKPVVAVYSTFLQRSYDQLLHDIALPKKHVVFALDRAGLVPSDGPTHQGLWDIAYALHVPNSRIYTPFDEESLVRSLREALECDVPCFVRYPKAVLTQVELENHGSFVYAGFGQDVTLVAYGPMVIQAADALNHLKNYGIMGEVFGLWQVRPLPDGLWEHLQGKRSIYVVEEGIKDYGAAAFLRSLGLEVYSLGVADPFVPAGTREQLLQLCHLDAEGIAKRITRRELLRRPLKQAKTGFSPSEPSVVPSLVRKRPS</sequence>
<keyword evidence="9" id="KW-0460">Magnesium</keyword>
<evidence type="ECO:0000256" key="5">
    <source>
        <dbReference type="ARBA" id="ARBA00011738"/>
    </source>
</evidence>
<comment type="pathway">
    <text evidence="3">Metabolic intermediate biosynthesis; 1-deoxy-D-xylulose 5-phosphate biosynthesis; 1-deoxy-D-xylulose 5-phosphate from D-glyceraldehyde 3-phosphate and pyruvate: step 1/1.</text>
</comment>
<dbReference type="EC" id="2.2.1.7" evidence="6"/>
<evidence type="ECO:0000256" key="6">
    <source>
        <dbReference type="ARBA" id="ARBA00013150"/>
    </source>
</evidence>
<evidence type="ECO:0000313" key="16">
    <source>
        <dbReference type="Proteomes" id="UP000001732"/>
    </source>
</evidence>
<feature type="compositionally biased region" description="Low complexity" evidence="13">
    <location>
        <begin position="613"/>
        <end position="623"/>
    </location>
</feature>
<dbReference type="GO" id="GO:0019288">
    <property type="term" value="P:isopentenyl diphosphate biosynthetic process, methylerythritol 4-phosphate pathway"/>
    <property type="evidence" value="ECO:0007669"/>
    <property type="project" value="TreeGrafter"/>
</dbReference>
<dbReference type="CDD" id="cd07033">
    <property type="entry name" value="TPP_PYR_DXS_TK_like"/>
    <property type="match status" value="1"/>
</dbReference>
<dbReference type="NCBIfam" id="NF003933">
    <property type="entry name" value="PRK05444.2-2"/>
    <property type="match status" value="1"/>
</dbReference>
<dbReference type="OrthoDB" id="9803371at2"/>
<dbReference type="Proteomes" id="UP000001732">
    <property type="component" value="Chromosome"/>
</dbReference>
<evidence type="ECO:0000256" key="2">
    <source>
        <dbReference type="ARBA" id="ARBA00001964"/>
    </source>
</evidence>
<dbReference type="InterPro" id="IPR029061">
    <property type="entry name" value="THDP-binding"/>
</dbReference>
<dbReference type="Pfam" id="PF13292">
    <property type="entry name" value="DXP_synthase_N"/>
    <property type="match status" value="1"/>
</dbReference>
<dbReference type="EMBL" id="CP001145">
    <property type="protein sequence ID" value="ACI18066.1"/>
    <property type="molecule type" value="Genomic_DNA"/>
</dbReference>
<comment type="subunit">
    <text evidence="5">Homodimer.</text>
</comment>
<evidence type="ECO:0000256" key="10">
    <source>
        <dbReference type="ARBA" id="ARBA00022977"/>
    </source>
</evidence>
<dbReference type="NCBIfam" id="TIGR00204">
    <property type="entry name" value="dxs"/>
    <property type="match status" value="1"/>
</dbReference>
<evidence type="ECO:0000256" key="7">
    <source>
        <dbReference type="ARBA" id="ARBA00022679"/>
    </source>
</evidence>
<evidence type="ECO:0000256" key="12">
    <source>
        <dbReference type="ARBA" id="ARBA00023229"/>
    </source>
</evidence>
<comment type="similarity">
    <text evidence="4">Belongs to the transketolase family. DXPS subfamily.</text>
</comment>
<dbReference type="STRING" id="309798.COPRO5265_0777"/>
<dbReference type="AlphaFoldDB" id="B5Y8M7"/>
<dbReference type="eggNOG" id="COG1154">
    <property type="taxonomic scope" value="Bacteria"/>
</dbReference>
<dbReference type="Gene3D" id="3.40.50.970">
    <property type="match status" value="2"/>
</dbReference>
<evidence type="ECO:0000259" key="14">
    <source>
        <dbReference type="SMART" id="SM00861"/>
    </source>
</evidence>
<evidence type="ECO:0000256" key="3">
    <source>
        <dbReference type="ARBA" id="ARBA00004980"/>
    </source>
</evidence>
<name>B5Y8M7_COPPD</name>
<dbReference type="PANTHER" id="PTHR43322:SF5">
    <property type="entry name" value="1-DEOXY-D-XYLULOSE-5-PHOSPHATE SYNTHASE, CHLOROPLASTIC"/>
    <property type="match status" value="1"/>
</dbReference>
<accession>B5Y8M7</accession>
<keyword evidence="8" id="KW-0479">Metal-binding</keyword>
<dbReference type="UniPathway" id="UPA00064">
    <property type="reaction ID" value="UER00091"/>
</dbReference>
<dbReference type="PROSITE" id="PS00801">
    <property type="entry name" value="TRANSKETOLASE_1"/>
    <property type="match status" value="1"/>
</dbReference>
<comment type="cofactor">
    <cofactor evidence="2">
        <name>thiamine diphosphate</name>
        <dbReference type="ChEBI" id="CHEBI:58937"/>
    </cofactor>
</comment>
<dbReference type="Pfam" id="PF02779">
    <property type="entry name" value="Transket_pyr"/>
    <property type="match status" value="1"/>
</dbReference>
<dbReference type="GO" id="GO:0005829">
    <property type="term" value="C:cytosol"/>
    <property type="evidence" value="ECO:0007669"/>
    <property type="project" value="TreeGrafter"/>
</dbReference>
<reference evidence="16" key="1">
    <citation type="submission" date="2008-08" db="EMBL/GenBank/DDBJ databases">
        <title>The complete genome sequence of Coprothermobacter proteolyticus strain ATCC 5245 / DSM 5265 / BT.</title>
        <authorList>
            <person name="Dodson R.J."/>
            <person name="Durkin A.S."/>
            <person name="Wu M."/>
            <person name="Eisen J."/>
            <person name="Sutton G."/>
        </authorList>
    </citation>
    <scope>NUCLEOTIDE SEQUENCE [LARGE SCALE GENOMIC DNA]</scope>
    <source>
        <strain evidence="16">ATCC 35245 / DSM 5265 / OCM 4 / BT</strain>
    </source>
</reference>
<evidence type="ECO:0000256" key="11">
    <source>
        <dbReference type="ARBA" id="ARBA00023052"/>
    </source>
</evidence>
<organism evidence="15 16">
    <name type="scientific">Coprothermobacter proteolyticus (strain ATCC 35245 / DSM 5265 / OCM 4 / BT)</name>
    <dbReference type="NCBI Taxonomy" id="309798"/>
    <lineage>
        <taxon>Bacteria</taxon>
        <taxon>Pseudomonadati</taxon>
        <taxon>Coprothermobacterota</taxon>
        <taxon>Coprothermobacteria</taxon>
        <taxon>Coprothermobacterales</taxon>
        <taxon>Coprothermobacteraceae</taxon>
        <taxon>Coprothermobacter</taxon>
    </lineage>
</organism>
<evidence type="ECO:0000256" key="9">
    <source>
        <dbReference type="ARBA" id="ARBA00022842"/>
    </source>
</evidence>
<evidence type="ECO:0000256" key="1">
    <source>
        <dbReference type="ARBA" id="ARBA00001946"/>
    </source>
</evidence>
<dbReference type="GO" id="GO:0046872">
    <property type="term" value="F:metal ion binding"/>
    <property type="evidence" value="ECO:0007669"/>
    <property type="project" value="UniProtKB-KW"/>
</dbReference>
<gene>
    <name evidence="15" type="primary">dxs</name>
    <name evidence="15" type="ordered locus">COPRO5265_0777</name>
</gene>
<evidence type="ECO:0000256" key="13">
    <source>
        <dbReference type="SAM" id="MobiDB-lite"/>
    </source>
</evidence>
<feature type="region of interest" description="Disordered" evidence="13">
    <location>
        <begin position="606"/>
        <end position="629"/>
    </location>
</feature>
<dbReference type="RefSeq" id="WP_012544716.1">
    <property type="nucleotide sequence ID" value="NC_011295.1"/>
</dbReference>
<dbReference type="Pfam" id="PF02780">
    <property type="entry name" value="Transketolase_C"/>
    <property type="match status" value="1"/>
</dbReference>
<dbReference type="GO" id="GO:0009228">
    <property type="term" value="P:thiamine biosynthetic process"/>
    <property type="evidence" value="ECO:0007669"/>
    <property type="project" value="UniProtKB-KW"/>
</dbReference>
<keyword evidence="11" id="KW-0786">Thiamine pyrophosphate</keyword>
<reference evidence="15 16" key="2">
    <citation type="journal article" date="2014" name="Genome Announc.">
        <title>Complete Genome Sequence of Coprothermobacter proteolyticus DSM 5265.</title>
        <authorList>
            <person name="Alexiev A."/>
            <person name="Coil D.A."/>
            <person name="Badger J.H."/>
            <person name="Enticknap J."/>
            <person name="Ward N."/>
            <person name="Robb F.T."/>
            <person name="Eisen J.A."/>
        </authorList>
    </citation>
    <scope>NUCLEOTIDE SEQUENCE [LARGE SCALE GENOMIC DNA]</scope>
    <source>
        <strain evidence="16">ATCC 35245 / DSM 5265 / OCM 4 / BT</strain>
    </source>
</reference>
<dbReference type="InterPro" id="IPR033248">
    <property type="entry name" value="Transketolase_C"/>
</dbReference>
<dbReference type="InterPro" id="IPR005475">
    <property type="entry name" value="Transketolase-like_Pyr-bd"/>
</dbReference>
<dbReference type="SMART" id="SM00861">
    <property type="entry name" value="Transket_pyr"/>
    <property type="match status" value="1"/>
</dbReference>
<keyword evidence="12" id="KW-0414">Isoprene biosynthesis</keyword>
<dbReference type="KEGG" id="cpo:COPRO5265_0777"/>
<evidence type="ECO:0000256" key="8">
    <source>
        <dbReference type="ARBA" id="ARBA00022723"/>
    </source>
</evidence>
<comment type="cofactor">
    <cofactor evidence="1">
        <name>Mg(2+)</name>
        <dbReference type="ChEBI" id="CHEBI:18420"/>
    </cofactor>
</comment>
<dbReference type="SUPFAM" id="SSF52518">
    <property type="entry name" value="Thiamin diphosphate-binding fold (THDP-binding)"/>
    <property type="match status" value="2"/>
</dbReference>
<dbReference type="InterPro" id="IPR009014">
    <property type="entry name" value="Transketo_C/PFOR_II"/>
</dbReference>
<dbReference type="SUPFAM" id="SSF52922">
    <property type="entry name" value="TK C-terminal domain-like"/>
    <property type="match status" value="1"/>
</dbReference>
<keyword evidence="10" id="KW-0784">Thiamine biosynthesis</keyword>
<dbReference type="PANTHER" id="PTHR43322">
    <property type="entry name" value="1-D-DEOXYXYLULOSE 5-PHOSPHATE SYNTHASE-RELATED"/>
    <property type="match status" value="1"/>
</dbReference>
<dbReference type="Gene3D" id="3.40.50.920">
    <property type="match status" value="1"/>
</dbReference>
<protein>
    <recommendedName>
        <fullName evidence="6">1-deoxy-D-xylulose-5-phosphate synthase</fullName>
        <ecNumber evidence="6">2.2.1.7</ecNumber>
    </recommendedName>
</protein>
<keyword evidence="7 15" id="KW-0808">Transferase</keyword>
<dbReference type="GO" id="GO:0016114">
    <property type="term" value="P:terpenoid biosynthetic process"/>
    <property type="evidence" value="ECO:0007669"/>
    <property type="project" value="InterPro"/>
</dbReference>
<dbReference type="GO" id="GO:0008661">
    <property type="term" value="F:1-deoxy-D-xylulose-5-phosphate synthase activity"/>
    <property type="evidence" value="ECO:0007669"/>
    <property type="project" value="UniProtKB-EC"/>
</dbReference>
<dbReference type="InterPro" id="IPR005477">
    <property type="entry name" value="Dxylulose-5-P_synthase"/>
</dbReference>
<dbReference type="CDD" id="cd02007">
    <property type="entry name" value="TPP_DXS"/>
    <property type="match status" value="1"/>
</dbReference>
<evidence type="ECO:0000256" key="4">
    <source>
        <dbReference type="ARBA" id="ARBA00011081"/>
    </source>
</evidence>
<evidence type="ECO:0000313" key="15">
    <source>
        <dbReference type="EMBL" id="ACI18066.1"/>
    </source>
</evidence>
<feature type="domain" description="Transketolase-like pyrimidine-binding" evidence="14">
    <location>
        <begin position="308"/>
        <end position="471"/>
    </location>
</feature>
<dbReference type="InterPro" id="IPR049557">
    <property type="entry name" value="Transketolase_CS"/>
</dbReference>